<evidence type="ECO:0000313" key="2">
    <source>
        <dbReference type="EMBL" id="KAF6172421.1"/>
    </source>
</evidence>
<gene>
    <name evidence="2" type="ORF">GIB67_025926</name>
</gene>
<dbReference type="EMBL" id="JACGCM010000428">
    <property type="protein sequence ID" value="KAF6172421.1"/>
    <property type="molecule type" value="Genomic_DNA"/>
</dbReference>
<comment type="caution">
    <text evidence="2">The sequence shown here is derived from an EMBL/GenBank/DDBJ whole genome shotgun (WGS) entry which is preliminary data.</text>
</comment>
<feature type="transmembrane region" description="Helical" evidence="1">
    <location>
        <begin position="17"/>
        <end position="34"/>
    </location>
</feature>
<evidence type="ECO:0000256" key="1">
    <source>
        <dbReference type="SAM" id="Phobius"/>
    </source>
</evidence>
<evidence type="ECO:0000313" key="3">
    <source>
        <dbReference type="Proteomes" id="UP000541444"/>
    </source>
</evidence>
<dbReference type="Proteomes" id="UP000541444">
    <property type="component" value="Unassembled WGS sequence"/>
</dbReference>
<dbReference type="AlphaFoldDB" id="A0A7J7NZ02"/>
<sequence length="59" mass="7032">MIKHPDFKILTRKWRNYIYFMAKSILIITLVSFLKNDGHRQFMGSKMYNCHGGLQIDPD</sequence>
<reference evidence="2 3" key="1">
    <citation type="journal article" date="2020" name="IScience">
        <title>Genome Sequencing of the Endangered Kingdonia uniflora (Circaeasteraceae, Ranunculales) Reveals Potential Mechanisms of Evolutionary Specialization.</title>
        <authorList>
            <person name="Sun Y."/>
            <person name="Deng T."/>
            <person name="Zhang A."/>
            <person name="Moore M.J."/>
            <person name="Landis J.B."/>
            <person name="Lin N."/>
            <person name="Zhang H."/>
            <person name="Zhang X."/>
            <person name="Huang J."/>
            <person name="Zhang X."/>
            <person name="Sun H."/>
            <person name="Wang H."/>
        </authorList>
    </citation>
    <scope>NUCLEOTIDE SEQUENCE [LARGE SCALE GENOMIC DNA]</scope>
    <source>
        <strain evidence="2">TB1705</strain>
        <tissue evidence="2">Leaf</tissue>
    </source>
</reference>
<proteinExistence type="predicted"/>
<keyword evidence="3" id="KW-1185">Reference proteome</keyword>
<keyword evidence="1" id="KW-0812">Transmembrane</keyword>
<accession>A0A7J7NZ02</accession>
<name>A0A7J7NZ02_9MAGN</name>
<keyword evidence="1" id="KW-1133">Transmembrane helix</keyword>
<keyword evidence="1" id="KW-0472">Membrane</keyword>
<organism evidence="2 3">
    <name type="scientific">Kingdonia uniflora</name>
    <dbReference type="NCBI Taxonomy" id="39325"/>
    <lineage>
        <taxon>Eukaryota</taxon>
        <taxon>Viridiplantae</taxon>
        <taxon>Streptophyta</taxon>
        <taxon>Embryophyta</taxon>
        <taxon>Tracheophyta</taxon>
        <taxon>Spermatophyta</taxon>
        <taxon>Magnoliopsida</taxon>
        <taxon>Ranunculales</taxon>
        <taxon>Circaeasteraceae</taxon>
        <taxon>Kingdonia</taxon>
    </lineage>
</organism>
<protein>
    <submittedName>
        <fullName evidence="2">Uncharacterized protein</fullName>
    </submittedName>
</protein>